<dbReference type="Proteomes" id="UP001552299">
    <property type="component" value="Unassembled WGS sequence"/>
</dbReference>
<proteinExistence type="predicted"/>
<gene>
    <name evidence="1" type="ORF">M5K25_021286</name>
</gene>
<name>A0ABD0UJ12_DENTH</name>
<protein>
    <submittedName>
        <fullName evidence="1">Uncharacterized protein</fullName>
    </submittedName>
</protein>
<reference evidence="1 2" key="1">
    <citation type="journal article" date="2024" name="Plant Biotechnol. J.">
        <title>Dendrobium thyrsiflorum genome and its molecular insights into genes involved in important horticultural traits.</title>
        <authorList>
            <person name="Chen B."/>
            <person name="Wang J.Y."/>
            <person name="Zheng P.J."/>
            <person name="Li K.L."/>
            <person name="Liang Y.M."/>
            <person name="Chen X.F."/>
            <person name="Zhang C."/>
            <person name="Zhao X."/>
            <person name="He X."/>
            <person name="Zhang G.Q."/>
            <person name="Liu Z.J."/>
            <person name="Xu Q."/>
        </authorList>
    </citation>
    <scope>NUCLEOTIDE SEQUENCE [LARGE SCALE GENOMIC DNA]</scope>
    <source>
        <strain evidence="1">GZMU011</strain>
    </source>
</reference>
<evidence type="ECO:0000313" key="1">
    <source>
        <dbReference type="EMBL" id="KAL0910317.1"/>
    </source>
</evidence>
<sequence length="113" mass="13187">MKREASSEVRIGQQVVSGKKENEAKLLFCFVLMMRHHIQMRPVARFMANDASGTKQYEVTFRICPSFVDSLACRTLMPQVPGEAGYQLQYRIPSLWKEQSKVVDFLFRHKFRT</sequence>
<dbReference type="AlphaFoldDB" id="A0ABD0UJ12"/>
<comment type="caution">
    <text evidence="1">The sequence shown here is derived from an EMBL/GenBank/DDBJ whole genome shotgun (WGS) entry which is preliminary data.</text>
</comment>
<dbReference type="EMBL" id="JANQDX010000016">
    <property type="protein sequence ID" value="KAL0910317.1"/>
    <property type="molecule type" value="Genomic_DNA"/>
</dbReference>
<evidence type="ECO:0000313" key="2">
    <source>
        <dbReference type="Proteomes" id="UP001552299"/>
    </source>
</evidence>
<organism evidence="1 2">
    <name type="scientific">Dendrobium thyrsiflorum</name>
    <name type="common">Pinecone-like raceme dendrobium</name>
    <name type="synonym">Orchid</name>
    <dbReference type="NCBI Taxonomy" id="117978"/>
    <lineage>
        <taxon>Eukaryota</taxon>
        <taxon>Viridiplantae</taxon>
        <taxon>Streptophyta</taxon>
        <taxon>Embryophyta</taxon>
        <taxon>Tracheophyta</taxon>
        <taxon>Spermatophyta</taxon>
        <taxon>Magnoliopsida</taxon>
        <taxon>Liliopsida</taxon>
        <taxon>Asparagales</taxon>
        <taxon>Orchidaceae</taxon>
        <taxon>Epidendroideae</taxon>
        <taxon>Malaxideae</taxon>
        <taxon>Dendrobiinae</taxon>
        <taxon>Dendrobium</taxon>
    </lineage>
</organism>
<accession>A0ABD0UJ12</accession>
<keyword evidence="2" id="KW-1185">Reference proteome</keyword>